<name>A0A0S7XIX3_9BACT</name>
<organism evidence="1 2">
    <name type="scientific">candidate division KD3-62 bacterium DG_56</name>
    <dbReference type="NCBI Taxonomy" id="1704032"/>
    <lineage>
        <taxon>Bacteria</taxon>
        <taxon>candidate division KD3-62</taxon>
    </lineage>
</organism>
<comment type="caution">
    <text evidence="1">The sequence shown here is derived from an EMBL/GenBank/DDBJ whole genome shotgun (WGS) entry which is preliminary data.</text>
</comment>
<evidence type="ECO:0000313" key="2">
    <source>
        <dbReference type="Proteomes" id="UP000052020"/>
    </source>
</evidence>
<protein>
    <submittedName>
        <fullName evidence="1">Uncharacterized protein</fullName>
    </submittedName>
</protein>
<dbReference type="Proteomes" id="UP000052020">
    <property type="component" value="Unassembled WGS sequence"/>
</dbReference>
<reference evidence="1 2" key="1">
    <citation type="journal article" date="2015" name="Microbiome">
        <title>Genomic resolution of linkages in carbon, nitrogen, and sulfur cycling among widespread estuary sediment bacteria.</title>
        <authorList>
            <person name="Baker B.J."/>
            <person name="Lazar C.S."/>
            <person name="Teske A.P."/>
            <person name="Dick G.J."/>
        </authorList>
    </citation>
    <scope>NUCLEOTIDE SEQUENCE [LARGE SCALE GENOMIC DNA]</scope>
    <source>
        <strain evidence="1">DG_56</strain>
    </source>
</reference>
<dbReference type="EMBL" id="LIZY01000116">
    <property type="protein sequence ID" value="KPJ62423.1"/>
    <property type="molecule type" value="Genomic_DNA"/>
</dbReference>
<sequence length="404" mass="45155">MTGRLGFMCRGPLVLAAAVVGLAGRGLPAAGEGFTYHIPFEKPMSWSGVMLPWGGDGYLDWVIADGGKEGKALRITSALRKRAVTSEIRSLMFNHEPETSARIQLDIKPVAHPTGSLFMIRWFDGYVTTEAFEKSADDALAPFPSPIYQCSTQPEDQGWHHMDFRTPRLKHTILTIAFMISQPPDPSKDEQDQFIDYLLDNLRVETVPLSEYMDPGFDWHGKGGGKMNDWRWTTGGAHVDWCDFMDEVEAPWGDDRTIPYGLTSFRDTGSRLLHMKHNYAHDTVNTRVGGASVIALVRRDPADAPASWGIRQTVSYAAFGLGPEEDAHLEVTIKYAFQQEGEEKRARLQVGCDPEGGTLTENALWSEENPDVNWKDGQWRTARLEFDRPKGAAALTVFFRCRDG</sequence>
<proteinExistence type="predicted"/>
<dbReference type="AlphaFoldDB" id="A0A0S7XIX3"/>
<gene>
    <name evidence="1" type="ORF">AMK68_04895</name>
</gene>
<accession>A0A0S7XIX3</accession>
<feature type="non-terminal residue" evidence="1">
    <location>
        <position position="404"/>
    </location>
</feature>
<evidence type="ECO:0000313" key="1">
    <source>
        <dbReference type="EMBL" id="KPJ62423.1"/>
    </source>
</evidence>